<name>A0A2T6ZAE6_TUBBO</name>
<dbReference type="InterPro" id="IPR013320">
    <property type="entry name" value="ConA-like_dom_sf"/>
</dbReference>
<dbReference type="Proteomes" id="UP000244722">
    <property type="component" value="Unassembled WGS sequence"/>
</dbReference>
<dbReference type="SMART" id="SM00248">
    <property type="entry name" value="ANK"/>
    <property type="match status" value="5"/>
</dbReference>
<evidence type="ECO:0000259" key="4">
    <source>
        <dbReference type="PROSITE" id="PS50188"/>
    </source>
</evidence>
<dbReference type="InterPro" id="IPR027417">
    <property type="entry name" value="P-loop_NTPase"/>
</dbReference>
<dbReference type="InterPro" id="IPR056884">
    <property type="entry name" value="NPHP3-like_N"/>
</dbReference>
<dbReference type="Pfam" id="PF24883">
    <property type="entry name" value="NPHP3_N"/>
    <property type="match status" value="1"/>
</dbReference>
<dbReference type="OrthoDB" id="195446at2759"/>
<comment type="caution">
    <text evidence="5">The sequence shown here is derived from an EMBL/GenBank/DDBJ whole genome shotgun (WGS) entry which is preliminary data.</text>
</comment>
<dbReference type="SMART" id="SM00449">
    <property type="entry name" value="SPRY"/>
    <property type="match status" value="1"/>
</dbReference>
<dbReference type="Gene3D" id="3.40.50.300">
    <property type="entry name" value="P-loop containing nucleotide triphosphate hydrolases"/>
    <property type="match status" value="1"/>
</dbReference>
<dbReference type="PANTHER" id="PTHR10039:SF16">
    <property type="entry name" value="GPI INOSITOL-DEACYLASE"/>
    <property type="match status" value="1"/>
</dbReference>
<dbReference type="Pfam" id="PF22939">
    <property type="entry name" value="WHD_GPIID"/>
    <property type="match status" value="1"/>
</dbReference>
<dbReference type="InterPro" id="IPR044736">
    <property type="entry name" value="Gid1/RanBPM/SPLA_SPRY"/>
</dbReference>
<dbReference type="Pfam" id="PF12796">
    <property type="entry name" value="Ank_2"/>
    <property type="match status" value="1"/>
</dbReference>
<proteinExistence type="predicted"/>
<dbReference type="CDD" id="cd12885">
    <property type="entry name" value="SPRY_RanBP_like"/>
    <property type="match status" value="1"/>
</dbReference>
<keyword evidence="1" id="KW-0677">Repeat</keyword>
<keyword evidence="2" id="KW-0040">ANK repeat</keyword>
<gene>
    <name evidence="5" type="ORF">B9Z19DRAFT_1097201</name>
</gene>
<evidence type="ECO:0000256" key="2">
    <source>
        <dbReference type="PROSITE-ProRule" id="PRU00023"/>
    </source>
</evidence>
<dbReference type="Pfam" id="PF00622">
    <property type="entry name" value="SPRY"/>
    <property type="match status" value="1"/>
</dbReference>
<dbReference type="STRING" id="42251.A0A2T6ZAE6"/>
<dbReference type="EMBL" id="NESQ01000530">
    <property type="protein sequence ID" value="PUU72471.1"/>
    <property type="molecule type" value="Genomic_DNA"/>
</dbReference>
<dbReference type="SUPFAM" id="SSF49899">
    <property type="entry name" value="Concanavalin A-like lectins/glucanases"/>
    <property type="match status" value="1"/>
</dbReference>
<dbReference type="SUPFAM" id="SSF48403">
    <property type="entry name" value="Ankyrin repeat"/>
    <property type="match status" value="1"/>
</dbReference>
<dbReference type="PROSITE" id="PS50188">
    <property type="entry name" value="B302_SPRY"/>
    <property type="match status" value="1"/>
</dbReference>
<sequence>MEGLSLSTNIIAVLTLAGQLLAAGYQYGSSSAHFPSELRHLVQEVTALSGVLHAVKMLVDDPAVNTRTTNGSSRDLMASMGEPVEQCRKLMEEILRDLRKYDAASRKRGAWRLCWPLKEKATKKWCERLERHKSLFELALSVDEVSLAWEIQNDVEDIKEIQLLNKQDEKKAVSSAKQKRIRDWLSPADPQSNHLAARKLCRYGTGRWFTEGKEFQDWLKAGKSFLWLHGIPGAGKTILSSTVIEYISAKFVKEPGSMLAYFYCDFRQVSKQNATSLMGSIIWQIANRKPTMPRDVEDFFSAGSGDGPPKLASLINLLRRLLVRIHKLAIVVDALDECPDSLQPVVLETLRELSGLSNVNLLVVSRDHLNIKLHFEGLPSLGIQKKDVAKDIELYISHEIERNGKLKRLSSYIKREIIDALVKGALGMFRWAKCCLDQIGKLRSDKAIKSALESLPPTLDETYERILCNITEEDRELALQVFRFLICGDRTLTLSEISEALAVEIGSERMDPDNRLNDEEDILDICGGLVDRNEKNVAGLAHFSVKEYLVSPNLAKSKASYYYIAETLGNTELAKITYTYLLLEDFSTGPCSTTAEFDLRQKEYPLIMYAAQHGWKHVLGYKYGSDAALDGLLAQFYSSDNNPNFISWRQVQCFLGRDITGYLNSRTSSASTLYYISEVGLWQLIKGIIGRGADVNHYGGPLYTPLQAAAKYGHIKTLKALLGCGANTAPIGNSDAMRAAAGAGHVDCVKALIEAGGTSDNQDIGPYGASMEEAALSGHEGVFTACLSTKYYAKTEDNTPFWVVMVYAATMGFDGTIQMLIQKYGSRIICDNNEHFPRTLKTLAEYGRTKTLQYILQQPGAIAILLRDDVFPAVLEGAVYYGQAKMVELLLRNKKKDSLELGVSFHLATARGLPKISEMLLREGADPRAKDEHGWTPMFYAMQCLKEGSVERLLAVLGPDEKSGIMNVTGMGPGGWEVIDNSAELEVSENGCEVENISTSERQIRAKFPITPVVDDYYFEVRILKGPEGCMIGFVDAMFHYVIDGFELYSSYLGRTLRSWGYYAGHIFPEDELLSEPALVFTTNDIVGCHFDRVRGAVSFTLNGKRAGKPLPGVRGKLRPMIRLTPGARVRTNFGSEPFVHEIPEPAAPEAYVRGPPGIWPLTLWFSHPYE</sequence>
<dbReference type="InterPro" id="IPR001870">
    <property type="entry name" value="B30.2/SPRY"/>
</dbReference>
<evidence type="ECO:0000313" key="5">
    <source>
        <dbReference type="EMBL" id="PUU72471.1"/>
    </source>
</evidence>
<keyword evidence="6" id="KW-1185">Reference proteome</keyword>
<accession>A0A2T6ZAE6</accession>
<dbReference type="InterPro" id="IPR003877">
    <property type="entry name" value="SPRY_dom"/>
</dbReference>
<feature type="signal peptide" evidence="3">
    <location>
        <begin position="1"/>
        <end position="22"/>
    </location>
</feature>
<organism evidence="5 6">
    <name type="scientific">Tuber borchii</name>
    <name type="common">White truffle</name>
    <dbReference type="NCBI Taxonomy" id="42251"/>
    <lineage>
        <taxon>Eukaryota</taxon>
        <taxon>Fungi</taxon>
        <taxon>Dikarya</taxon>
        <taxon>Ascomycota</taxon>
        <taxon>Pezizomycotina</taxon>
        <taxon>Pezizomycetes</taxon>
        <taxon>Pezizales</taxon>
        <taxon>Tuberaceae</taxon>
        <taxon>Tuber</taxon>
    </lineage>
</organism>
<feature type="domain" description="B30.2/SPRY" evidence="4">
    <location>
        <begin position="954"/>
        <end position="1139"/>
    </location>
</feature>
<dbReference type="PROSITE" id="PS50088">
    <property type="entry name" value="ANK_REPEAT"/>
    <property type="match status" value="1"/>
</dbReference>
<dbReference type="InterPro" id="IPR054471">
    <property type="entry name" value="GPIID_WHD"/>
</dbReference>
<protein>
    <recommendedName>
        <fullName evidence="4">B30.2/SPRY domain-containing protein</fullName>
    </recommendedName>
</protein>
<evidence type="ECO:0000256" key="1">
    <source>
        <dbReference type="ARBA" id="ARBA00022737"/>
    </source>
</evidence>
<keyword evidence="3" id="KW-0732">Signal</keyword>
<feature type="repeat" description="ANK" evidence="2">
    <location>
        <begin position="900"/>
        <end position="932"/>
    </location>
</feature>
<dbReference type="PANTHER" id="PTHR10039">
    <property type="entry name" value="AMELOGENIN"/>
    <property type="match status" value="1"/>
</dbReference>
<dbReference type="InterPro" id="IPR036770">
    <property type="entry name" value="Ankyrin_rpt-contain_sf"/>
</dbReference>
<dbReference type="InterPro" id="IPR002110">
    <property type="entry name" value="Ankyrin_rpt"/>
</dbReference>
<dbReference type="Gene3D" id="2.60.120.920">
    <property type="match status" value="1"/>
</dbReference>
<feature type="chain" id="PRO_5015601010" description="B30.2/SPRY domain-containing protein" evidence="3">
    <location>
        <begin position="23"/>
        <end position="1171"/>
    </location>
</feature>
<reference evidence="5 6" key="1">
    <citation type="submission" date="2017-04" db="EMBL/GenBank/DDBJ databases">
        <title>Draft genome sequence of Tuber borchii Vittad., a whitish edible truffle.</title>
        <authorList>
            <consortium name="DOE Joint Genome Institute"/>
            <person name="Murat C."/>
            <person name="Kuo A."/>
            <person name="Barry K.W."/>
            <person name="Clum A."/>
            <person name="Dockter R.B."/>
            <person name="Fauchery L."/>
            <person name="Iotti M."/>
            <person name="Kohler A."/>
            <person name="Labutti K."/>
            <person name="Lindquist E.A."/>
            <person name="Lipzen A."/>
            <person name="Ohm R.A."/>
            <person name="Wang M."/>
            <person name="Grigoriev I.V."/>
            <person name="Zambonelli A."/>
            <person name="Martin F.M."/>
        </authorList>
    </citation>
    <scope>NUCLEOTIDE SEQUENCE [LARGE SCALE GENOMIC DNA]</scope>
    <source>
        <strain evidence="5 6">Tbo3840</strain>
    </source>
</reference>
<evidence type="ECO:0000313" key="6">
    <source>
        <dbReference type="Proteomes" id="UP000244722"/>
    </source>
</evidence>
<dbReference type="AlphaFoldDB" id="A0A2T6ZAE6"/>
<evidence type="ECO:0000256" key="3">
    <source>
        <dbReference type="SAM" id="SignalP"/>
    </source>
</evidence>
<dbReference type="InterPro" id="IPR043136">
    <property type="entry name" value="B30.2/SPRY_sf"/>
</dbReference>
<dbReference type="Gene3D" id="1.25.40.20">
    <property type="entry name" value="Ankyrin repeat-containing domain"/>
    <property type="match status" value="2"/>
</dbReference>
<dbReference type="SUPFAM" id="SSF52540">
    <property type="entry name" value="P-loop containing nucleoside triphosphate hydrolases"/>
    <property type="match status" value="1"/>
</dbReference>